<dbReference type="AlphaFoldDB" id="A0A7Z0QRN1"/>
<dbReference type="InterPro" id="IPR048034">
    <property type="entry name" value="CopL-like"/>
</dbReference>
<comment type="caution">
    <text evidence="2">The sequence shown here is derived from an EMBL/GenBank/DDBJ whole genome shotgun (WGS) entry which is preliminary data.</text>
</comment>
<proteinExistence type="predicted"/>
<accession>A0A7Z0QRN1</accession>
<reference evidence="2 3" key="1">
    <citation type="submission" date="2020-07" db="EMBL/GenBank/DDBJ databases">
        <title>isolation of Luteimonas sp. SJ-16.</title>
        <authorList>
            <person name="Huang X.-X."/>
            <person name="Xu L."/>
            <person name="Sun J.-Q."/>
        </authorList>
    </citation>
    <scope>NUCLEOTIDE SEQUENCE [LARGE SCALE GENOMIC DNA]</scope>
    <source>
        <strain evidence="2 3">SJ-16</strain>
    </source>
</reference>
<feature type="compositionally biased region" description="Low complexity" evidence="1">
    <location>
        <begin position="41"/>
        <end position="54"/>
    </location>
</feature>
<keyword evidence="3" id="KW-1185">Reference proteome</keyword>
<feature type="region of interest" description="Disordered" evidence="1">
    <location>
        <begin position="96"/>
        <end position="120"/>
    </location>
</feature>
<evidence type="ECO:0000313" key="2">
    <source>
        <dbReference type="EMBL" id="NYZ62582.1"/>
    </source>
</evidence>
<evidence type="ECO:0000256" key="1">
    <source>
        <dbReference type="SAM" id="MobiDB-lite"/>
    </source>
</evidence>
<organism evidence="2 3">
    <name type="scientific">Luteimonas deserti</name>
    <dbReference type="NCBI Taxonomy" id="2752306"/>
    <lineage>
        <taxon>Bacteria</taxon>
        <taxon>Pseudomonadati</taxon>
        <taxon>Pseudomonadota</taxon>
        <taxon>Gammaproteobacteria</taxon>
        <taxon>Lysobacterales</taxon>
        <taxon>Lysobacteraceae</taxon>
        <taxon>Luteimonas</taxon>
    </lineage>
</organism>
<dbReference type="NCBIfam" id="NF033807">
    <property type="entry name" value="CopL_fam"/>
    <property type="match status" value="1"/>
</dbReference>
<dbReference type="Proteomes" id="UP000589896">
    <property type="component" value="Unassembled WGS sequence"/>
</dbReference>
<name>A0A7Z0QRN1_9GAMM</name>
<gene>
    <name evidence="2" type="ORF">H0E82_07355</name>
</gene>
<protein>
    <submittedName>
        <fullName evidence="2">CopL family metal-binding regulatory protein</fullName>
    </submittedName>
</protein>
<feature type="region of interest" description="Disordered" evidence="1">
    <location>
        <begin position="41"/>
        <end position="64"/>
    </location>
</feature>
<dbReference type="EMBL" id="JACCJZ010000013">
    <property type="protein sequence ID" value="NYZ62582.1"/>
    <property type="molecule type" value="Genomic_DNA"/>
</dbReference>
<evidence type="ECO:0000313" key="3">
    <source>
        <dbReference type="Proteomes" id="UP000589896"/>
    </source>
</evidence>
<sequence>MTLLFNGMASAVASAHLAGMDARAAAGALALQAAVDTDCPHGTRAAPTGAAAGHPPHPTEAGDEDCRSLCLELCMQHFQALIVVAASLPMLPSGSSVPAAGPAVQALSPRHPLLRPPISA</sequence>